<dbReference type="PROSITE" id="PS50011">
    <property type="entry name" value="PROTEIN_KINASE_DOM"/>
    <property type="match status" value="1"/>
</dbReference>
<dbReference type="GO" id="GO:0005524">
    <property type="term" value="F:ATP binding"/>
    <property type="evidence" value="ECO:0007669"/>
    <property type="project" value="InterPro"/>
</dbReference>
<evidence type="ECO:0000313" key="6">
    <source>
        <dbReference type="Proteomes" id="UP001152797"/>
    </source>
</evidence>
<gene>
    <name evidence="3" type="ORF">C1SCF055_LOCUS40068</name>
</gene>
<keyword evidence="5" id="KW-0418">Kinase</keyword>
<dbReference type="AlphaFoldDB" id="A0A9P1DRX5"/>
<keyword evidence="6" id="KW-1185">Reference proteome</keyword>
<keyword evidence="1" id="KW-0175">Coiled coil</keyword>
<dbReference type="InterPro" id="IPR011009">
    <property type="entry name" value="Kinase-like_dom_sf"/>
</dbReference>
<dbReference type="InterPro" id="IPR000719">
    <property type="entry name" value="Prot_kinase_dom"/>
</dbReference>
<feature type="coiled-coil region" evidence="1">
    <location>
        <begin position="20"/>
        <end position="54"/>
    </location>
</feature>
<name>A0A9P1DRX5_9DINO</name>
<evidence type="ECO:0000256" key="1">
    <source>
        <dbReference type="SAM" id="Coils"/>
    </source>
</evidence>
<comment type="caution">
    <text evidence="3">The sequence shown here is derived from an EMBL/GenBank/DDBJ whole genome shotgun (WGS) entry which is preliminary data.</text>
</comment>
<dbReference type="Gene3D" id="3.30.200.20">
    <property type="entry name" value="Phosphorylase Kinase, domain 1"/>
    <property type="match status" value="1"/>
</dbReference>
<sequence>MAVFPVEFPQRPVEFRSQLAAGYEERQEQFESKREELQKKINTLLESNKKLKNQSLDEEMDQIRKAKRYEMDVDGVITRYDSDVKDLAKNYSENAEHLKKEQRQLNDLREHFQKVEEENMAIMKEEAQHIPQRFFRNHGHVDGKSDLHEADIIVGEEDRESSIRRSKTGPTVAAPREKLDSLDLDSVKLESCSLAMGWGRQISVNVQASIGNYTLEECLGQGACSSVYRGRQGDKEVALKLREALDEDMIANCREEFEVLRQLRHPNIIQALDFFVLSQRTCLVLSYHDARNLTKAVKMGPMPEATTKPLFRMLLKALDYLHCKRVLHRDVKGDNVLVSHDDTQLWLADFNTARQLMAGGSLTMTGTWEYSPPEVIVEGESASEKADVWGAGLCGYLMLKGKLPLKFSAYESPRAYGEACVKNPVTCTDPSWEAFSSDCCETLRRCLHVDKNCRPAAMVLLAMSWLADSIVARRRLKPGRRHTLLSGTIEDGDGKAVPCIKKIQSLG</sequence>
<feature type="domain" description="Protein kinase" evidence="2">
    <location>
        <begin position="213"/>
        <end position="466"/>
    </location>
</feature>
<dbReference type="CDD" id="cd14014">
    <property type="entry name" value="STKc_PknB_like"/>
    <property type="match status" value="1"/>
</dbReference>
<dbReference type="PANTHER" id="PTHR24361">
    <property type="entry name" value="MITOGEN-ACTIVATED KINASE KINASE KINASE"/>
    <property type="match status" value="1"/>
</dbReference>
<dbReference type="GO" id="GO:0004674">
    <property type="term" value="F:protein serine/threonine kinase activity"/>
    <property type="evidence" value="ECO:0007669"/>
    <property type="project" value="TreeGrafter"/>
</dbReference>
<dbReference type="EMBL" id="CAMXCT010006521">
    <property type="protein sequence ID" value="CAI4015230.1"/>
    <property type="molecule type" value="Genomic_DNA"/>
</dbReference>
<evidence type="ECO:0000313" key="5">
    <source>
        <dbReference type="EMBL" id="CAL4802542.1"/>
    </source>
</evidence>
<dbReference type="InterPro" id="IPR008271">
    <property type="entry name" value="Ser/Thr_kinase_AS"/>
</dbReference>
<organism evidence="3">
    <name type="scientific">Cladocopium goreaui</name>
    <dbReference type="NCBI Taxonomy" id="2562237"/>
    <lineage>
        <taxon>Eukaryota</taxon>
        <taxon>Sar</taxon>
        <taxon>Alveolata</taxon>
        <taxon>Dinophyceae</taxon>
        <taxon>Suessiales</taxon>
        <taxon>Symbiodiniaceae</taxon>
        <taxon>Cladocopium</taxon>
    </lineage>
</organism>
<dbReference type="SMART" id="SM00220">
    <property type="entry name" value="S_TKc"/>
    <property type="match status" value="1"/>
</dbReference>
<dbReference type="Pfam" id="PF00069">
    <property type="entry name" value="Pkinase"/>
    <property type="match status" value="1"/>
</dbReference>
<dbReference type="EMBL" id="CAMXCT020006521">
    <property type="protein sequence ID" value="CAL1168605.1"/>
    <property type="molecule type" value="Genomic_DNA"/>
</dbReference>
<dbReference type="PROSITE" id="PS00108">
    <property type="entry name" value="PROTEIN_KINASE_ST"/>
    <property type="match status" value="1"/>
</dbReference>
<dbReference type="Gene3D" id="1.10.510.10">
    <property type="entry name" value="Transferase(Phosphotransferase) domain 1"/>
    <property type="match status" value="1"/>
</dbReference>
<accession>A0A9P1DRX5</accession>
<protein>
    <submittedName>
        <fullName evidence="5">Protein kinase domain-containing protein ppk9</fullName>
    </submittedName>
</protein>
<reference evidence="4" key="2">
    <citation type="submission" date="2024-04" db="EMBL/GenBank/DDBJ databases">
        <authorList>
            <person name="Chen Y."/>
            <person name="Shah S."/>
            <person name="Dougan E. K."/>
            <person name="Thang M."/>
            <person name="Chan C."/>
        </authorList>
    </citation>
    <scope>NUCLEOTIDE SEQUENCE [LARGE SCALE GENOMIC DNA]</scope>
</reference>
<dbReference type="OrthoDB" id="10252354at2759"/>
<dbReference type="SUPFAM" id="SSF56112">
    <property type="entry name" value="Protein kinase-like (PK-like)"/>
    <property type="match status" value="1"/>
</dbReference>
<evidence type="ECO:0000313" key="4">
    <source>
        <dbReference type="EMBL" id="CAL1168605.1"/>
    </source>
</evidence>
<evidence type="ECO:0000259" key="2">
    <source>
        <dbReference type="PROSITE" id="PS50011"/>
    </source>
</evidence>
<dbReference type="EMBL" id="CAMXCT030006521">
    <property type="protein sequence ID" value="CAL4802542.1"/>
    <property type="molecule type" value="Genomic_DNA"/>
</dbReference>
<dbReference type="InterPro" id="IPR053235">
    <property type="entry name" value="Ser_Thr_kinase"/>
</dbReference>
<dbReference type="Proteomes" id="UP001152797">
    <property type="component" value="Unassembled WGS sequence"/>
</dbReference>
<proteinExistence type="predicted"/>
<keyword evidence="5" id="KW-0808">Transferase</keyword>
<dbReference type="GO" id="GO:0005737">
    <property type="term" value="C:cytoplasm"/>
    <property type="evidence" value="ECO:0007669"/>
    <property type="project" value="TreeGrafter"/>
</dbReference>
<evidence type="ECO:0000313" key="3">
    <source>
        <dbReference type="EMBL" id="CAI4015230.1"/>
    </source>
</evidence>
<feature type="coiled-coil region" evidence="1">
    <location>
        <begin position="88"/>
        <end position="125"/>
    </location>
</feature>
<reference evidence="3" key="1">
    <citation type="submission" date="2022-10" db="EMBL/GenBank/DDBJ databases">
        <authorList>
            <person name="Chen Y."/>
            <person name="Dougan E. K."/>
            <person name="Chan C."/>
            <person name="Rhodes N."/>
            <person name="Thang M."/>
        </authorList>
    </citation>
    <scope>NUCLEOTIDE SEQUENCE</scope>
</reference>